<dbReference type="PRINTS" id="PR01438">
    <property type="entry name" value="UNVRSLSTRESS"/>
</dbReference>
<dbReference type="EMBL" id="BLAB01000001">
    <property type="protein sequence ID" value="GER93881.1"/>
    <property type="molecule type" value="Genomic_DNA"/>
</dbReference>
<feature type="domain" description="UspA" evidence="2">
    <location>
        <begin position="4"/>
        <end position="152"/>
    </location>
</feature>
<evidence type="ECO:0000313" key="3">
    <source>
        <dbReference type="EMBL" id="GER93881.1"/>
    </source>
</evidence>
<dbReference type="Gene3D" id="3.40.50.620">
    <property type="entry name" value="HUPs"/>
    <property type="match status" value="2"/>
</dbReference>
<feature type="domain" description="UspA" evidence="2">
    <location>
        <begin position="166"/>
        <end position="307"/>
    </location>
</feature>
<proteinExistence type="inferred from homology"/>
<evidence type="ECO:0000259" key="2">
    <source>
        <dbReference type="Pfam" id="PF00582"/>
    </source>
</evidence>
<dbReference type="PANTHER" id="PTHR46268">
    <property type="entry name" value="STRESS RESPONSE PROTEIN NHAX"/>
    <property type="match status" value="1"/>
</dbReference>
<dbReference type="PANTHER" id="PTHR46268:SF6">
    <property type="entry name" value="UNIVERSAL STRESS PROTEIN UP12"/>
    <property type="match status" value="1"/>
</dbReference>
<accession>A0A5J4L4X7</accession>
<comment type="caution">
    <text evidence="3">The sequence shown here is derived from an EMBL/GenBank/DDBJ whole genome shotgun (WGS) entry which is preliminary data.</text>
</comment>
<evidence type="ECO:0000256" key="1">
    <source>
        <dbReference type="ARBA" id="ARBA00008791"/>
    </source>
</evidence>
<sequence length="307" mass="34073">MTINKILAAIDLGPDTEKILAYAEWLYKVVISVTGDTQIFYGIDKDKKGDAQIEMLYVIDYAVTPPAYLTPYIEKEKRLDEGELKKWADKLNNMGIKIRHTIAVGRLIDAFNTIIKEIRADILVLGYRSHVIRPSSSERIIKSLNIPMLVIRGKKSEGAYIGGISIKRILCAVDFSEPSKKALEFARSLSEETSSELVVTHIISSLKIEKGFKKWKDLTEKDKSNYSSGLIENAEEQMCSLLKVCNKTEGIVKIGIPHETINNLATQTDADIIVIGARGLSYTKGLLLGSVSESVIKSSPCPVIIVR</sequence>
<dbReference type="AlphaFoldDB" id="A0A5J4L4X7"/>
<reference evidence="3" key="1">
    <citation type="submission" date="2019-10" db="EMBL/GenBank/DDBJ databases">
        <title>Metagenomic sequencing of thiosulfate-disproportionating enrichment culture.</title>
        <authorList>
            <person name="Umezawa K."/>
            <person name="Kojima H."/>
            <person name="Fukui M."/>
        </authorList>
    </citation>
    <scope>NUCLEOTIDE SEQUENCE</scope>
    <source>
        <strain evidence="3">45J</strain>
    </source>
</reference>
<name>A0A5J4L4X7_9ZZZZ</name>
<organism evidence="3">
    <name type="scientific">hot springs metagenome</name>
    <dbReference type="NCBI Taxonomy" id="433727"/>
    <lineage>
        <taxon>unclassified sequences</taxon>
        <taxon>metagenomes</taxon>
        <taxon>ecological metagenomes</taxon>
    </lineage>
</organism>
<comment type="similarity">
    <text evidence="1">Belongs to the universal stress protein A family.</text>
</comment>
<dbReference type="InterPro" id="IPR006016">
    <property type="entry name" value="UspA"/>
</dbReference>
<dbReference type="CDD" id="cd00293">
    <property type="entry name" value="USP-like"/>
    <property type="match status" value="2"/>
</dbReference>
<gene>
    <name evidence="3" type="ORF">A45J_1639</name>
</gene>
<dbReference type="InterPro" id="IPR014729">
    <property type="entry name" value="Rossmann-like_a/b/a_fold"/>
</dbReference>
<dbReference type="Pfam" id="PF00582">
    <property type="entry name" value="Usp"/>
    <property type="match status" value="2"/>
</dbReference>
<dbReference type="InterPro" id="IPR006015">
    <property type="entry name" value="Universal_stress_UspA"/>
</dbReference>
<dbReference type="SUPFAM" id="SSF52402">
    <property type="entry name" value="Adenine nucleotide alpha hydrolases-like"/>
    <property type="match status" value="2"/>
</dbReference>
<protein>
    <submittedName>
        <fullName evidence="3">Universal stress protein</fullName>
    </submittedName>
</protein>